<gene>
    <name evidence="4" type="ORF">DL762_002222</name>
</gene>
<feature type="transmembrane region" description="Helical" evidence="2">
    <location>
        <begin position="173"/>
        <end position="195"/>
    </location>
</feature>
<dbReference type="PANTHER" id="PTHR23028:SF134">
    <property type="entry name" value="PUTATIVE (AFU_ORTHOLOGUE AFUA_4G08520)-RELATED"/>
    <property type="match status" value="1"/>
</dbReference>
<feature type="transmembrane region" description="Helical" evidence="2">
    <location>
        <begin position="116"/>
        <end position="142"/>
    </location>
</feature>
<evidence type="ECO:0000313" key="4">
    <source>
        <dbReference type="EMBL" id="RYO91369.1"/>
    </source>
</evidence>
<feature type="domain" description="Acyltransferase 3" evidence="3">
    <location>
        <begin position="77"/>
        <end position="442"/>
    </location>
</feature>
<keyword evidence="2" id="KW-1133">Transmembrane helix</keyword>
<keyword evidence="2" id="KW-0812">Transmembrane</keyword>
<evidence type="ECO:0000256" key="1">
    <source>
        <dbReference type="SAM" id="MobiDB-lite"/>
    </source>
</evidence>
<evidence type="ECO:0000259" key="3">
    <source>
        <dbReference type="Pfam" id="PF01757"/>
    </source>
</evidence>
<dbReference type="InterPro" id="IPR002656">
    <property type="entry name" value="Acyl_transf_3_dom"/>
</dbReference>
<keyword evidence="5" id="KW-1185">Reference proteome</keyword>
<feature type="transmembrane region" description="Helical" evidence="2">
    <location>
        <begin position="392"/>
        <end position="417"/>
    </location>
</feature>
<sequence>MHLNLSNKREDEDSLLPLPPSHPRMSKLDSFRWTPHSLRVMAGQCLYFLRPSFLRKQPSSADASFSEKSSPAKSRTEYLDGIRGAASLVVFSLHWSHVHYPSVNSGWGYKDKTSLLLLPFVRLIYSGAAMVAVFFVVSGFVLSHRFIQRMHRHEYPELLAGLSSITFRRAFRLFLPAFASSLMTYVCADLGIISVPNKVDGKPFEHGLTSYLEFLDLESNPWDWNADFFGFYNPQLWSIAVEFRGSMVVFLLVAGLARTCAAARLTVESFLVIHCFGHKRWDIALFIAGMLLAELEVMLQRKPQSPSKRRIVNMLLLATLLFGIFLSGYPRDGNTKTPGYMWSKHVWPYTAYRRRFWLAMGAILIVGPIAFLPGVQALFLTRPARYLGRISFALYLVHGLGNRTIGTWLVSISWSLIGNEGSWKYGISFVVSTMMYLPIIIWAADVFWRAVDIPSTDFARWLEKQCASRSPAMAKEGTRLWA</sequence>
<keyword evidence="2" id="KW-0472">Membrane</keyword>
<dbReference type="EMBL" id="QJNS01000042">
    <property type="protein sequence ID" value="RYO91369.1"/>
    <property type="molecule type" value="Genomic_DNA"/>
</dbReference>
<name>A0ABY0HI87_9PEZI</name>
<feature type="transmembrane region" description="Helical" evidence="2">
    <location>
        <begin position="423"/>
        <end position="444"/>
    </location>
</feature>
<feature type="transmembrane region" description="Helical" evidence="2">
    <location>
        <begin position="356"/>
        <end position="380"/>
    </location>
</feature>
<proteinExistence type="predicted"/>
<feature type="transmembrane region" description="Helical" evidence="2">
    <location>
        <begin position="311"/>
        <end position="329"/>
    </location>
</feature>
<dbReference type="Pfam" id="PF01757">
    <property type="entry name" value="Acyl_transf_3"/>
    <property type="match status" value="1"/>
</dbReference>
<dbReference type="PANTHER" id="PTHR23028">
    <property type="entry name" value="ACETYLTRANSFERASE"/>
    <property type="match status" value="1"/>
</dbReference>
<organism evidence="4 5">
    <name type="scientific">Monosporascus cannonballus</name>
    <dbReference type="NCBI Taxonomy" id="155416"/>
    <lineage>
        <taxon>Eukaryota</taxon>
        <taxon>Fungi</taxon>
        <taxon>Dikarya</taxon>
        <taxon>Ascomycota</taxon>
        <taxon>Pezizomycotina</taxon>
        <taxon>Sordariomycetes</taxon>
        <taxon>Xylariomycetidae</taxon>
        <taxon>Xylariales</taxon>
        <taxon>Xylariales incertae sedis</taxon>
        <taxon>Monosporascus</taxon>
    </lineage>
</organism>
<protein>
    <recommendedName>
        <fullName evidence="3">Acyltransferase 3 domain-containing protein</fullName>
    </recommendedName>
</protein>
<evidence type="ECO:0000313" key="5">
    <source>
        <dbReference type="Proteomes" id="UP000294003"/>
    </source>
</evidence>
<dbReference type="InterPro" id="IPR050879">
    <property type="entry name" value="Acyltransferase_3"/>
</dbReference>
<feature type="region of interest" description="Disordered" evidence="1">
    <location>
        <begin position="1"/>
        <end position="21"/>
    </location>
</feature>
<reference evidence="4 5" key="1">
    <citation type="submission" date="2018-06" db="EMBL/GenBank/DDBJ databases">
        <title>Complete Genomes of Monosporascus.</title>
        <authorList>
            <person name="Robinson A.J."/>
            <person name="Natvig D.O."/>
        </authorList>
    </citation>
    <scope>NUCLEOTIDE SEQUENCE [LARGE SCALE GENOMIC DNA]</scope>
    <source>
        <strain evidence="4 5">CBS 609.92</strain>
    </source>
</reference>
<accession>A0ABY0HI87</accession>
<comment type="caution">
    <text evidence="4">The sequence shown here is derived from an EMBL/GenBank/DDBJ whole genome shotgun (WGS) entry which is preliminary data.</text>
</comment>
<evidence type="ECO:0000256" key="2">
    <source>
        <dbReference type="SAM" id="Phobius"/>
    </source>
</evidence>
<dbReference type="Proteomes" id="UP000294003">
    <property type="component" value="Unassembled WGS sequence"/>
</dbReference>